<evidence type="ECO:0000256" key="1">
    <source>
        <dbReference type="SAM" id="MobiDB-lite"/>
    </source>
</evidence>
<sequence length="97" mass="10579">MTTKATLLQAVRAKCLDCSCYQPGEVRLCPATRCALWPFRLGKDPNPSTTRGFARPPGYTSGPDRAPSARHPESPEAPTARNTSSTRTVLTFNREDA</sequence>
<feature type="compositionally biased region" description="Polar residues" evidence="1">
    <location>
        <begin position="80"/>
        <end position="91"/>
    </location>
</feature>
<evidence type="ECO:0000313" key="3">
    <source>
        <dbReference type="Proteomes" id="UP000199071"/>
    </source>
</evidence>
<keyword evidence="3" id="KW-1185">Reference proteome</keyword>
<dbReference type="OrthoDB" id="1868456at2"/>
<protein>
    <submittedName>
        <fullName evidence="2">Uncharacterized protein</fullName>
    </submittedName>
</protein>
<evidence type="ECO:0000313" key="2">
    <source>
        <dbReference type="EMBL" id="SDB47157.1"/>
    </source>
</evidence>
<reference evidence="2 3" key="1">
    <citation type="submission" date="2016-10" db="EMBL/GenBank/DDBJ databases">
        <authorList>
            <person name="de Groot N.N."/>
        </authorList>
    </citation>
    <scope>NUCLEOTIDE SEQUENCE [LARGE SCALE GENOMIC DNA]</scope>
    <source>
        <strain evidence="2 3">ATCC 35022</strain>
    </source>
</reference>
<proteinExistence type="predicted"/>
<organism evidence="2 3">
    <name type="scientific">Bauldia litoralis</name>
    <dbReference type="NCBI Taxonomy" id="665467"/>
    <lineage>
        <taxon>Bacteria</taxon>
        <taxon>Pseudomonadati</taxon>
        <taxon>Pseudomonadota</taxon>
        <taxon>Alphaproteobacteria</taxon>
        <taxon>Hyphomicrobiales</taxon>
        <taxon>Kaistiaceae</taxon>
        <taxon>Bauldia</taxon>
    </lineage>
</organism>
<name>A0A1G6DPM9_9HYPH</name>
<accession>A0A1G6DPM9</accession>
<gene>
    <name evidence="2" type="ORF">SAMN02982931_03600</name>
</gene>
<dbReference type="Proteomes" id="UP000199071">
    <property type="component" value="Unassembled WGS sequence"/>
</dbReference>
<dbReference type="AlphaFoldDB" id="A0A1G6DPM9"/>
<dbReference type="STRING" id="665467.SAMN02982931_03600"/>
<feature type="region of interest" description="Disordered" evidence="1">
    <location>
        <begin position="40"/>
        <end position="97"/>
    </location>
</feature>
<dbReference type="EMBL" id="FMXQ01000008">
    <property type="protein sequence ID" value="SDB47157.1"/>
    <property type="molecule type" value="Genomic_DNA"/>
</dbReference>